<feature type="compositionally biased region" description="Polar residues" evidence="2">
    <location>
        <begin position="262"/>
        <end position="274"/>
    </location>
</feature>
<dbReference type="AlphaFoldDB" id="A0A1X2IDP7"/>
<dbReference type="OrthoDB" id="5600564at2759"/>
<feature type="compositionally biased region" description="Polar residues" evidence="2">
    <location>
        <begin position="161"/>
        <end position="192"/>
    </location>
</feature>
<sequence>MSTKSPSKFWKKLGLGKKGTSTQVNRPASIQSHTTHNTTLANNDDDRSVKSKRLSGVFPHRKQSTNSMKRLHQMASAQSDAPHVPALPSGSNTTSTTATTTATTLSGIETKQQPGDDSATPPLGRHVEQTHQSNHVEPSTPPPKDPDLDKQQLNDIPNFDVITQNDAKTEDQQQPSSPATTTATLESNIKSCSTGQQQQPSTNQQHSSTPTMNNNSNKAMTCTSNATKSIKSAKSASSLKKSSNQSLSQIPKETKSRLRQPSRANSTATTGSNHSATAIPSASSSSSSLQQKDSAASRLATATSTPPPPMPSLIPANLNGASSDQKDHLIQQLQEALQTEQSINRVLQGQKEAITRDLDYFSLSVDELMEEKESLVQKYEEEKLKSQSKEEDLNVLLEKLKTSTDNARDRSMEVDQWKTEIENIKEEISLEQNELKSVLKRKDQEIVKLKNELASAKEEVNALSSRVDLLIQETTTHHKPPANGSNSPSSNHHHHHSIATGAIETPSASPRLDAQQYIDHDENSAMPVEESTLPTRTINDSTLGNKKRTHYPSLSVSTAPPSSHHPLDDELMSLTKEKERLQSDYGKIPLSGGGPMSRRRKEQLEEMLDEVDSQLSKVKQKIRRS</sequence>
<evidence type="ECO:0000313" key="4">
    <source>
        <dbReference type="Proteomes" id="UP000193560"/>
    </source>
</evidence>
<feature type="region of interest" description="Disordered" evidence="2">
    <location>
        <begin position="1"/>
        <end position="325"/>
    </location>
</feature>
<comment type="caution">
    <text evidence="3">The sequence shown here is derived from an EMBL/GenBank/DDBJ whole genome shotgun (WGS) entry which is preliminary data.</text>
</comment>
<feature type="compositionally biased region" description="Polar residues" evidence="2">
    <location>
        <begin position="532"/>
        <end position="544"/>
    </location>
</feature>
<accession>A0A1X2IDP7</accession>
<feature type="compositionally biased region" description="Polar residues" evidence="2">
    <location>
        <begin position="105"/>
        <end position="115"/>
    </location>
</feature>
<evidence type="ECO:0000313" key="3">
    <source>
        <dbReference type="EMBL" id="ORZ14623.1"/>
    </source>
</evidence>
<name>A0A1X2IDP7_9FUNG</name>
<feature type="compositionally biased region" description="Low complexity" evidence="2">
    <location>
        <begin position="93"/>
        <end position="104"/>
    </location>
</feature>
<dbReference type="EMBL" id="MCGE01000014">
    <property type="protein sequence ID" value="ORZ14623.1"/>
    <property type="molecule type" value="Genomic_DNA"/>
</dbReference>
<keyword evidence="1" id="KW-0175">Coiled coil</keyword>
<dbReference type="Proteomes" id="UP000193560">
    <property type="component" value="Unassembled WGS sequence"/>
</dbReference>
<feature type="region of interest" description="Disordered" evidence="2">
    <location>
        <begin position="476"/>
        <end position="497"/>
    </location>
</feature>
<dbReference type="STRING" id="90262.A0A1X2IDP7"/>
<feature type="compositionally biased region" description="Polar residues" evidence="2">
    <location>
        <begin position="212"/>
        <end position="222"/>
    </location>
</feature>
<proteinExistence type="predicted"/>
<evidence type="ECO:0008006" key="5">
    <source>
        <dbReference type="Google" id="ProtNLM"/>
    </source>
</evidence>
<feature type="compositionally biased region" description="Low complexity" evidence="2">
    <location>
        <begin position="275"/>
        <end position="304"/>
    </location>
</feature>
<organism evidence="3 4">
    <name type="scientific">Absidia repens</name>
    <dbReference type="NCBI Taxonomy" id="90262"/>
    <lineage>
        <taxon>Eukaryota</taxon>
        <taxon>Fungi</taxon>
        <taxon>Fungi incertae sedis</taxon>
        <taxon>Mucoromycota</taxon>
        <taxon>Mucoromycotina</taxon>
        <taxon>Mucoromycetes</taxon>
        <taxon>Mucorales</taxon>
        <taxon>Cunninghamellaceae</taxon>
        <taxon>Absidia</taxon>
    </lineage>
</organism>
<keyword evidence="4" id="KW-1185">Reference proteome</keyword>
<gene>
    <name evidence="3" type="ORF">BCR42DRAFT_452373</name>
</gene>
<feature type="compositionally biased region" description="Polar residues" evidence="2">
    <location>
        <begin position="20"/>
        <end position="42"/>
    </location>
</feature>
<reference evidence="3 4" key="1">
    <citation type="submission" date="2016-07" db="EMBL/GenBank/DDBJ databases">
        <title>Pervasive Adenine N6-methylation of Active Genes in Fungi.</title>
        <authorList>
            <consortium name="DOE Joint Genome Institute"/>
            <person name="Mondo S.J."/>
            <person name="Dannebaum R.O."/>
            <person name="Kuo R.C."/>
            <person name="Labutti K."/>
            <person name="Haridas S."/>
            <person name="Kuo A."/>
            <person name="Salamov A."/>
            <person name="Ahrendt S.R."/>
            <person name="Lipzen A."/>
            <person name="Sullivan W."/>
            <person name="Andreopoulos W.B."/>
            <person name="Clum A."/>
            <person name="Lindquist E."/>
            <person name="Daum C."/>
            <person name="Ramamoorthy G.K."/>
            <person name="Gryganskyi A."/>
            <person name="Culley D."/>
            <person name="Magnuson J.K."/>
            <person name="James T.Y."/>
            <person name="O'Malley M.A."/>
            <person name="Stajich J.E."/>
            <person name="Spatafora J.W."/>
            <person name="Visel A."/>
            <person name="Grigoriev I.V."/>
        </authorList>
    </citation>
    <scope>NUCLEOTIDE SEQUENCE [LARGE SCALE GENOMIC DNA]</scope>
    <source>
        <strain evidence="3 4">NRRL 1336</strain>
    </source>
</reference>
<evidence type="ECO:0000256" key="1">
    <source>
        <dbReference type="SAM" id="Coils"/>
    </source>
</evidence>
<feature type="compositionally biased region" description="Low complexity" evidence="2">
    <location>
        <begin position="193"/>
        <end position="211"/>
    </location>
</feature>
<feature type="compositionally biased region" description="Polar residues" evidence="2">
    <location>
        <begin position="552"/>
        <end position="561"/>
    </location>
</feature>
<feature type="coiled-coil region" evidence="1">
    <location>
        <begin position="330"/>
        <end position="473"/>
    </location>
</feature>
<feature type="region of interest" description="Disordered" evidence="2">
    <location>
        <begin position="522"/>
        <end position="625"/>
    </location>
</feature>
<protein>
    <recommendedName>
        <fullName evidence="5">Enkurin domain-containing protein</fullName>
    </recommendedName>
</protein>
<evidence type="ECO:0000256" key="2">
    <source>
        <dbReference type="SAM" id="MobiDB-lite"/>
    </source>
</evidence>
<feature type="compositionally biased region" description="Low complexity" evidence="2">
    <location>
        <begin position="223"/>
        <end position="250"/>
    </location>
</feature>